<evidence type="ECO:0000313" key="2">
    <source>
        <dbReference type="EMBL" id="RDW89891.1"/>
    </source>
</evidence>
<comment type="caution">
    <text evidence="2">The sequence shown here is derived from an EMBL/GenBank/DDBJ whole genome shotgun (WGS) entry which is preliminary data.</text>
</comment>
<dbReference type="OrthoDB" id="3945172at2759"/>
<protein>
    <submittedName>
        <fullName evidence="2">Uncharacterized protein</fullName>
    </submittedName>
</protein>
<evidence type="ECO:0000313" key="3">
    <source>
        <dbReference type="Proteomes" id="UP000256690"/>
    </source>
</evidence>
<evidence type="ECO:0000256" key="1">
    <source>
        <dbReference type="SAM" id="MobiDB-lite"/>
    </source>
</evidence>
<sequence length="137" mass="14899">MSPSTSHSARMLSLASRTSTYSSRPLFSLISRSSILRTSGSQARHNSGVTQDWKGSSGEKSTTHRVQKEKDTTDPETIAASRTMKDREENFGVGNRGESDAATERGGLKNQEKVKKDHPKAPTPVLGINDERAQKGV</sequence>
<feature type="compositionally biased region" description="Polar residues" evidence="1">
    <location>
        <begin position="42"/>
        <end position="60"/>
    </location>
</feature>
<dbReference type="RefSeq" id="XP_026606845.1">
    <property type="nucleotide sequence ID" value="XM_026743682.1"/>
</dbReference>
<accession>A0A3D8SUN9</accession>
<organism evidence="2 3">
    <name type="scientific">Aspergillus mulundensis</name>
    <dbReference type="NCBI Taxonomy" id="1810919"/>
    <lineage>
        <taxon>Eukaryota</taxon>
        <taxon>Fungi</taxon>
        <taxon>Dikarya</taxon>
        <taxon>Ascomycota</taxon>
        <taxon>Pezizomycotina</taxon>
        <taxon>Eurotiomycetes</taxon>
        <taxon>Eurotiomycetidae</taxon>
        <taxon>Eurotiales</taxon>
        <taxon>Aspergillaceae</taxon>
        <taxon>Aspergillus</taxon>
        <taxon>Aspergillus subgen. Nidulantes</taxon>
    </lineage>
</organism>
<keyword evidence="3" id="KW-1185">Reference proteome</keyword>
<feature type="compositionally biased region" description="Basic and acidic residues" evidence="1">
    <location>
        <begin position="97"/>
        <end position="115"/>
    </location>
</feature>
<dbReference type="EMBL" id="PVWQ01000002">
    <property type="protein sequence ID" value="RDW89891.1"/>
    <property type="molecule type" value="Genomic_DNA"/>
</dbReference>
<name>A0A3D8SUN9_9EURO</name>
<dbReference type="GeneID" id="38112036"/>
<feature type="region of interest" description="Disordered" evidence="1">
    <location>
        <begin position="1"/>
        <end position="23"/>
    </location>
</feature>
<proteinExistence type="predicted"/>
<dbReference type="AlphaFoldDB" id="A0A3D8SUN9"/>
<feature type="region of interest" description="Disordered" evidence="1">
    <location>
        <begin position="36"/>
        <end position="137"/>
    </location>
</feature>
<gene>
    <name evidence="2" type="ORF">DSM5745_01666</name>
</gene>
<dbReference type="Proteomes" id="UP000256690">
    <property type="component" value="Unassembled WGS sequence"/>
</dbReference>
<reference evidence="2 3" key="1">
    <citation type="journal article" date="2018" name="IMA Fungus">
        <title>IMA Genome-F 9: Draft genome sequence of Annulohypoxylon stygium, Aspergillus mulundensis, Berkeleyomyces basicola (syn. Thielaviopsis basicola), Ceratocystis smalleyi, two Cercospora beticola strains, Coleophoma cylindrospora, Fusarium fracticaudum, Phialophora cf. hyalina, and Morchella septimelata.</title>
        <authorList>
            <person name="Wingfield B.D."/>
            <person name="Bills G.F."/>
            <person name="Dong Y."/>
            <person name="Huang W."/>
            <person name="Nel W.J."/>
            <person name="Swalarsk-Parry B.S."/>
            <person name="Vaghefi N."/>
            <person name="Wilken P.M."/>
            <person name="An Z."/>
            <person name="de Beer Z.W."/>
            <person name="De Vos L."/>
            <person name="Chen L."/>
            <person name="Duong T.A."/>
            <person name="Gao Y."/>
            <person name="Hammerbacher A."/>
            <person name="Kikkert J.R."/>
            <person name="Li Y."/>
            <person name="Li H."/>
            <person name="Li K."/>
            <person name="Li Q."/>
            <person name="Liu X."/>
            <person name="Ma X."/>
            <person name="Naidoo K."/>
            <person name="Pethybridge S.J."/>
            <person name="Sun J."/>
            <person name="Steenkamp E.T."/>
            <person name="van der Nest M.A."/>
            <person name="van Wyk S."/>
            <person name="Wingfield M.J."/>
            <person name="Xiong C."/>
            <person name="Yue Q."/>
            <person name="Zhang X."/>
        </authorList>
    </citation>
    <scope>NUCLEOTIDE SEQUENCE [LARGE SCALE GENOMIC DNA]</scope>
    <source>
        <strain evidence="2 3">DSM 5745</strain>
    </source>
</reference>